<gene>
    <name evidence="7" type="ORF">BB561_000360</name>
</gene>
<evidence type="ECO:0000313" key="7">
    <source>
        <dbReference type="EMBL" id="PVU97704.1"/>
    </source>
</evidence>
<dbReference type="PRINTS" id="PR00385">
    <property type="entry name" value="P450"/>
</dbReference>
<dbReference type="InterPro" id="IPR050121">
    <property type="entry name" value="Cytochrome_P450_monoxygenase"/>
</dbReference>
<dbReference type="STRING" id="133385.A0A2T9YZI3"/>
<keyword evidence="2 5" id="KW-0479">Metal-binding</keyword>
<protein>
    <recommendedName>
        <fullName evidence="9">Cytochrome P450</fullName>
    </recommendedName>
</protein>
<evidence type="ECO:0000256" key="3">
    <source>
        <dbReference type="ARBA" id="ARBA00023002"/>
    </source>
</evidence>
<dbReference type="GO" id="GO:0004497">
    <property type="term" value="F:monooxygenase activity"/>
    <property type="evidence" value="ECO:0007669"/>
    <property type="project" value="InterPro"/>
</dbReference>
<dbReference type="PANTHER" id="PTHR24305:SF235">
    <property type="entry name" value="CYTOCHROME P450 MONOOXYGENASE APDB-RELATED"/>
    <property type="match status" value="1"/>
</dbReference>
<dbReference type="InterPro" id="IPR001128">
    <property type="entry name" value="Cyt_P450"/>
</dbReference>
<evidence type="ECO:0000256" key="5">
    <source>
        <dbReference type="PIRSR" id="PIRSR602401-1"/>
    </source>
</evidence>
<name>A0A2T9YZI3_9FUNG</name>
<evidence type="ECO:0000313" key="8">
    <source>
        <dbReference type="Proteomes" id="UP000245383"/>
    </source>
</evidence>
<feature type="coiled-coil region" evidence="6">
    <location>
        <begin position="249"/>
        <end position="276"/>
    </location>
</feature>
<evidence type="ECO:0000256" key="4">
    <source>
        <dbReference type="ARBA" id="ARBA00023004"/>
    </source>
</evidence>
<dbReference type="InterPro" id="IPR002401">
    <property type="entry name" value="Cyt_P450_E_grp-I"/>
</dbReference>
<keyword evidence="3" id="KW-0560">Oxidoreductase</keyword>
<dbReference type="InterPro" id="IPR036396">
    <property type="entry name" value="Cyt_P450_sf"/>
</dbReference>
<dbReference type="SUPFAM" id="SSF48264">
    <property type="entry name" value="Cytochrome P450"/>
    <property type="match status" value="1"/>
</dbReference>
<dbReference type="GO" id="GO:0044550">
    <property type="term" value="P:secondary metabolite biosynthetic process"/>
    <property type="evidence" value="ECO:0007669"/>
    <property type="project" value="UniProtKB-ARBA"/>
</dbReference>
<dbReference type="PRINTS" id="PR00463">
    <property type="entry name" value="EP450I"/>
</dbReference>
<keyword evidence="8" id="KW-1185">Reference proteome</keyword>
<comment type="cofactor">
    <cofactor evidence="1 5">
        <name>heme</name>
        <dbReference type="ChEBI" id="CHEBI:30413"/>
    </cofactor>
</comment>
<dbReference type="PANTHER" id="PTHR24305">
    <property type="entry name" value="CYTOCHROME P450"/>
    <property type="match status" value="1"/>
</dbReference>
<sequence length="505" mass="57703">MDILNTKYTLNMILGFLLDKSFILKAICAYGLYKIIRILIHDPLKGIPGPWWSKFSFTPYRFTLLRGYAESYSFELHKKYGPVVRVGPNHISLDKGKDMKKILASYKYPKTDIYKSIGFGIPTIFSTIDTDLSKSRRHYFGPAFLQSGLDTVEDLILQAGAVSLINKIGTEIDSGNGKYQANYFKLLQNTTLDIIGILAFGKSFNAVSKGGHPIIEWVKNSMFETALKQGMPLFRIFPFLIGKKYQDSRKLMEFSIESARNRLDQIKNKKRDTNSVDLLQTIVDAKNPDGSDLTEEQMAAEEVVILIAGMDTTSVTLTWLLHLYTLYPDVYSKVENEILENFPEKSNLITYKQVKEKLKYFVATIHETMRLTPAVNGILPRFSSSDGIQLSTHYIPKDVRMLLFLEGAGYDKDIWDHPNKFIPERFLGDKIHMSREIIPLSYGVRVCPGKKNYHFNLPKDSQYGPHILDPERDNEPKLLKSAAFLTRTPIDSDSDCRIIFTRRNN</sequence>
<keyword evidence="5" id="KW-0349">Heme</keyword>
<evidence type="ECO:0000256" key="1">
    <source>
        <dbReference type="ARBA" id="ARBA00001971"/>
    </source>
</evidence>
<dbReference type="AlphaFoldDB" id="A0A2T9YZI3"/>
<comment type="caution">
    <text evidence="7">The sequence shown here is derived from an EMBL/GenBank/DDBJ whole genome shotgun (WGS) entry which is preliminary data.</text>
</comment>
<dbReference type="Pfam" id="PF00067">
    <property type="entry name" value="p450"/>
    <property type="match status" value="1"/>
</dbReference>
<keyword evidence="6" id="KW-0175">Coiled coil</keyword>
<dbReference type="GO" id="GO:0005506">
    <property type="term" value="F:iron ion binding"/>
    <property type="evidence" value="ECO:0007669"/>
    <property type="project" value="InterPro"/>
</dbReference>
<accession>A0A2T9YZI3</accession>
<dbReference type="OrthoDB" id="3934656at2759"/>
<keyword evidence="4 5" id="KW-0408">Iron</keyword>
<feature type="binding site" description="axial binding residue" evidence="5">
    <location>
        <position position="447"/>
    </location>
    <ligand>
        <name>heme</name>
        <dbReference type="ChEBI" id="CHEBI:30413"/>
    </ligand>
    <ligandPart>
        <name>Fe</name>
        <dbReference type="ChEBI" id="CHEBI:18248"/>
    </ligandPart>
</feature>
<dbReference type="GO" id="GO:0016705">
    <property type="term" value="F:oxidoreductase activity, acting on paired donors, with incorporation or reduction of molecular oxygen"/>
    <property type="evidence" value="ECO:0007669"/>
    <property type="project" value="InterPro"/>
</dbReference>
<organism evidence="7 8">
    <name type="scientific">Smittium simulii</name>
    <dbReference type="NCBI Taxonomy" id="133385"/>
    <lineage>
        <taxon>Eukaryota</taxon>
        <taxon>Fungi</taxon>
        <taxon>Fungi incertae sedis</taxon>
        <taxon>Zoopagomycota</taxon>
        <taxon>Kickxellomycotina</taxon>
        <taxon>Harpellomycetes</taxon>
        <taxon>Harpellales</taxon>
        <taxon>Legeriomycetaceae</taxon>
        <taxon>Smittium</taxon>
    </lineage>
</organism>
<reference evidence="7 8" key="1">
    <citation type="journal article" date="2018" name="MBio">
        <title>Comparative Genomics Reveals the Core Gene Toolbox for the Fungus-Insect Symbiosis.</title>
        <authorList>
            <person name="Wang Y."/>
            <person name="Stata M."/>
            <person name="Wang W."/>
            <person name="Stajich J.E."/>
            <person name="White M.M."/>
            <person name="Moncalvo J.M."/>
        </authorList>
    </citation>
    <scope>NUCLEOTIDE SEQUENCE [LARGE SCALE GENOMIC DNA]</scope>
    <source>
        <strain evidence="7 8">SWE-8-4</strain>
    </source>
</reference>
<evidence type="ECO:0000256" key="6">
    <source>
        <dbReference type="SAM" id="Coils"/>
    </source>
</evidence>
<dbReference type="Gene3D" id="1.10.630.10">
    <property type="entry name" value="Cytochrome P450"/>
    <property type="match status" value="1"/>
</dbReference>
<evidence type="ECO:0000256" key="2">
    <source>
        <dbReference type="ARBA" id="ARBA00022723"/>
    </source>
</evidence>
<dbReference type="Proteomes" id="UP000245383">
    <property type="component" value="Unassembled WGS sequence"/>
</dbReference>
<proteinExistence type="predicted"/>
<evidence type="ECO:0008006" key="9">
    <source>
        <dbReference type="Google" id="ProtNLM"/>
    </source>
</evidence>
<dbReference type="GO" id="GO:0020037">
    <property type="term" value="F:heme binding"/>
    <property type="evidence" value="ECO:0007669"/>
    <property type="project" value="InterPro"/>
</dbReference>
<dbReference type="EMBL" id="MBFR01000008">
    <property type="protein sequence ID" value="PVU97704.1"/>
    <property type="molecule type" value="Genomic_DNA"/>
</dbReference>